<keyword evidence="3" id="KW-1185">Reference proteome</keyword>
<dbReference type="KEGG" id="llu:AKJ09_06631"/>
<feature type="compositionally biased region" description="Low complexity" evidence="1">
    <location>
        <begin position="12"/>
        <end position="24"/>
    </location>
</feature>
<dbReference type="SUPFAM" id="SSF48371">
    <property type="entry name" value="ARM repeat"/>
    <property type="match status" value="1"/>
</dbReference>
<protein>
    <recommendedName>
        <fullName evidence="4">HEAT repeat domain-containing protein</fullName>
    </recommendedName>
</protein>
<organism evidence="2 3">
    <name type="scientific">Labilithrix luteola</name>
    <dbReference type="NCBI Taxonomy" id="1391654"/>
    <lineage>
        <taxon>Bacteria</taxon>
        <taxon>Pseudomonadati</taxon>
        <taxon>Myxococcota</taxon>
        <taxon>Polyangia</taxon>
        <taxon>Polyangiales</taxon>
        <taxon>Labilitrichaceae</taxon>
        <taxon>Labilithrix</taxon>
    </lineage>
</organism>
<dbReference type="AlphaFoldDB" id="A0A0K1Q2K9"/>
<dbReference type="Proteomes" id="UP000064967">
    <property type="component" value="Chromosome"/>
</dbReference>
<sequence length="250" mass="27595">MGLFDLFKTKSKGSTSSGERKSASAAAKYAETAGSKRAQAYDRQEAIAELCKLKSADAVEGLLKRFTFATDPSITDQEEKDAAFEGIVAAGQEAIEPIRAFAAKAESLSYPLRILKELMTEEDLVEELVAWLSRWNTDYAKFIDPKLQILAALEDYVHPQIRSAVEPFLQDFNEPARFHAVVATLAQRDPEAVPALVDAFLEEESVRIRTRTADGFAALGWEIPEEQRDAVRKALPPQFSVNGSGVVTKR</sequence>
<accession>A0A0K1Q2K9</accession>
<evidence type="ECO:0008006" key="4">
    <source>
        <dbReference type="Google" id="ProtNLM"/>
    </source>
</evidence>
<dbReference type="OrthoDB" id="5506750at2"/>
<evidence type="ECO:0000256" key="1">
    <source>
        <dbReference type="SAM" id="MobiDB-lite"/>
    </source>
</evidence>
<evidence type="ECO:0000313" key="2">
    <source>
        <dbReference type="EMBL" id="AKU99967.1"/>
    </source>
</evidence>
<dbReference type="STRING" id="1391654.AKJ09_06631"/>
<dbReference type="InterPro" id="IPR016024">
    <property type="entry name" value="ARM-type_fold"/>
</dbReference>
<evidence type="ECO:0000313" key="3">
    <source>
        <dbReference type="Proteomes" id="UP000064967"/>
    </source>
</evidence>
<name>A0A0K1Q2K9_9BACT</name>
<dbReference type="RefSeq" id="WP_146651343.1">
    <property type="nucleotide sequence ID" value="NZ_CP012333.1"/>
</dbReference>
<dbReference type="InterPro" id="IPR011989">
    <property type="entry name" value="ARM-like"/>
</dbReference>
<proteinExistence type="predicted"/>
<gene>
    <name evidence="2" type="ORF">AKJ09_06631</name>
</gene>
<dbReference type="EMBL" id="CP012333">
    <property type="protein sequence ID" value="AKU99967.1"/>
    <property type="molecule type" value="Genomic_DNA"/>
</dbReference>
<feature type="region of interest" description="Disordered" evidence="1">
    <location>
        <begin position="1"/>
        <end position="24"/>
    </location>
</feature>
<reference evidence="2 3" key="1">
    <citation type="submission" date="2015-08" db="EMBL/GenBank/DDBJ databases">
        <authorList>
            <person name="Babu N.S."/>
            <person name="Beckwith C.J."/>
            <person name="Beseler K.G."/>
            <person name="Brison A."/>
            <person name="Carone J.V."/>
            <person name="Caskin T.P."/>
            <person name="Diamond M."/>
            <person name="Durham M.E."/>
            <person name="Foxe J.M."/>
            <person name="Go M."/>
            <person name="Henderson B.A."/>
            <person name="Jones I.B."/>
            <person name="McGettigan J.A."/>
            <person name="Micheletti S.J."/>
            <person name="Nasrallah M.E."/>
            <person name="Ortiz D."/>
            <person name="Piller C.R."/>
            <person name="Privatt S.R."/>
            <person name="Schneider S.L."/>
            <person name="Sharp S."/>
            <person name="Smith T.C."/>
            <person name="Stanton J.D."/>
            <person name="Ullery H.E."/>
            <person name="Wilson R.J."/>
            <person name="Serrano M.G."/>
            <person name="Buck G."/>
            <person name="Lee V."/>
            <person name="Wang Y."/>
            <person name="Carvalho R."/>
            <person name="Voegtly L."/>
            <person name="Shi R."/>
            <person name="Duckworth R."/>
            <person name="Johnson A."/>
            <person name="Loviza R."/>
            <person name="Walstead R."/>
            <person name="Shah Z."/>
            <person name="Kiflezghi M."/>
            <person name="Wade K."/>
            <person name="Ball S.L."/>
            <person name="Bradley K.W."/>
            <person name="Asai D.J."/>
            <person name="Bowman C.A."/>
            <person name="Russell D.A."/>
            <person name="Pope W.H."/>
            <person name="Jacobs-Sera D."/>
            <person name="Hendrix R.W."/>
            <person name="Hatfull G.F."/>
        </authorList>
    </citation>
    <scope>NUCLEOTIDE SEQUENCE [LARGE SCALE GENOMIC DNA]</scope>
    <source>
        <strain evidence="2 3">DSM 27648</strain>
    </source>
</reference>
<dbReference type="Gene3D" id="1.25.10.10">
    <property type="entry name" value="Leucine-rich Repeat Variant"/>
    <property type="match status" value="1"/>
</dbReference>